<organism evidence="1">
    <name type="scientific">marine sediment metagenome</name>
    <dbReference type="NCBI Taxonomy" id="412755"/>
    <lineage>
        <taxon>unclassified sequences</taxon>
        <taxon>metagenomes</taxon>
        <taxon>ecological metagenomes</taxon>
    </lineage>
</organism>
<evidence type="ECO:0000313" key="1">
    <source>
        <dbReference type="EMBL" id="GAH11760.1"/>
    </source>
</evidence>
<proteinExistence type="predicted"/>
<reference evidence="1" key="1">
    <citation type="journal article" date="2014" name="Front. Microbiol.">
        <title>High frequency of phylogenetically diverse reductive dehalogenase-homologous genes in deep subseafloor sedimentary metagenomes.</title>
        <authorList>
            <person name="Kawai M."/>
            <person name="Futagami T."/>
            <person name="Toyoda A."/>
            <person name="Takaki Y."/>
            <person name="Nishi S."/>
            <person name="Hori S."/>
            <person name="Arai W."/>
            <person name="Tsubouchi T."/>
            <person name="Morono Y."/>
            <person name="Uchiyama I."/>
            <person name="Ito T."/>
            <person name="Fujiyama A."/>
            <person name="Inagaki F."/>
            <person name="Takami H."/>
        </authorList>
    </citation>
    <scope>NUCLEOTIDE SEQUENCE</scope>
    <source>
        <strain evidence="1">Expedition CK06-06</strain>
    </source>
</reference>
<comment type="caution">
    <text evidence="1">The sequence shown here is derived from an EMBL/GenBank/DDBJ whole genome shotgun (WGS) entry which is preliminary data.</text>
</comment>
<name>X1DU33_9ZZZZ</name>
<feature type="non-terminal residue" evidence="1">
    <location>
        <position position="39"/>
    </location>
</feature>
<dbReference type="EMBL" id="BART01031197">
    <property type="protein sequence ID" value="GAH11760.1"/>
    <property type="molecule type" value="Genomic_DNA"/>
</dbReference>
<accession>X1DU33</accession>
<gene>
    <name evidence="1" type="ORF">S01H4_54244</name>
</gene>
<dbReference type="AlphaFoldDB" id="X1DU33"/>
<protein>
    <submittedName>
        <fullName evidence="1">Uncharacterized protein</fullName>
    </submittedName>
</protein>
<sequence length="39" mass="4294">MVDKEKLVKLKSLMEAGADAADVDAIPVVWDFFVDLANE</sequence>